<keyword evidence="10 13" id="KW-0238">DNA-binding</keyword>
<keyword evidence="11" id="KW-0464">Manganese</keyword>
<gene>
    <name evidence="13" type="primary">cas9</name>
    <name evidence="15" type="ORF">SAMN05216544_0589</name>
</gene>
<dbReference type="InterPro" id="IPR055228">
    <property type="entry name" value="Cas9_RuvC"/>
</dbReference>
<dbReference type="OrthoDB" id="9757607at2"/>
<dbReference type="NCBIfam" id="TIGR01865">
    <property type="entry name" value="cas_Csn1"/>
    <property type="match status" value="1"/>
</dbReference>
<feature type="active site" description="Proton acceptor for HNH nuclease domain" evidence="13">
    <location>
        <position position="880"/>
    </location>
</feature>
<keyword evidence="8 13" id="KW-0694">RNA-binding</keyword>
<dbReference type="InterPro" id="IPR033114">
    <property type="entry name" value="HNH_CAS9"/>
</dbReference>
<comment type="similarity">
    <text evidence="2">Belongs to the CRISPR-associated protein Cas9 family. Subtype II-A subfamily.</text>
</comment>
<comment type="domain">
    <text evidence="13">Has 2 endonuclease domains. The discontinuous RuvC-like domain cleaves the target DNA noncomplementary to crRNA while the HNH nuclease domain cleaves the target DNA complementary to crRNA.</text>
</comment>
<evidence type="ECO:0000256" key="1">
    <source>
        <dbReference type="ARBA" id="ARBA00001946"/>
    </source>
</evidence>
<dbReference type="GO" id="GO:0016787">
    <property type="term" value="F:hydrolase activity"/>
    <property type="evidence" value="ECO:0007669"/>
    <property type="project" value="UniProtKB-KW"/>
</dbReference>
<organism evidence="15 16">
    <name type="scientific">Lachnospira pectinoschiza</name>
    <dbReference type="NCBI Taxonomy" id="28052"/>
    <lineage>
        <taxon>Bacteria</taxon>
        <taxon>Bacillati</taxon>
        <taxon>Bacillota</taxon>
        <taxon>Clostridia</taxon>
        <taxon>Lachnospirales</taxon>
        <taxon>Lachnospiraceae</taxon>
        <taxon>Lachnospira</taxon>
    </lineage>
</organism>
<evidence type="ECO:0000256" key="12">
    <source>
        <dbReference type="ARBA" id="ARBA00046380"/>
    </source>
</evidence>
<accession>A0A1G9U2S5</accession>
<proteinExistence type="inferred from homology"/>
<evidence type="ECO:0000256" key="13">
    <source>
        <dbReference type="HAMAP-Rule" id="MF_01480"/>
    </source>
</evidence>
<evidence type="ECO:0000256" key="9">
    <source>
        <dbReference type="ARBA" id="ARBA00023118"/>
    </source>
</evidence>
<dbReference type="InterPro" id="IPR032237">
    <property type="entry name" value="Cas9_PI"/>
</dbReference>
<feature type="domain" description="HNH Cas9-type" evidence="14">
    <location>
        <begin position="799"/>
        <end position="964"/>
    </location>
</feature>
<keyword evidence="16" id="KW-1185">Reference proteome</keyword>
<keyword evidence="7" id="KW-0460">Magnesium</keyword>
<comment type="subunit">
    <text evidence="12 13">Monomer. Binds crRNA and tracrRNA.</text>
</comment>
<keyword evidence="4" id="KW-0479">Metal-binding</keyword>
<evidence type="ECO:0000256" key="10">
    <source>
        <dbReference type="ARBA" id="ARBA00023125"/>
    </source>
</evidence>
<dbReference type="InterPro" id="IPR028629">
    <property type="entry name" value="Cas9"/>
</dbReference>
<keyword evidence="3 13" id="KW-0540">Nuclease</keyword>
<dbReference type="PROSITE" id="PS51749">
    <property type="entry name" value="HNH_CAS9"/>
    <property type="match status" value="1"/>
</dbReference>
<keyword evidence="6 13" id="KW-0378">Hydrolase</keyword>
<comment type="similarity">
    <text evidence="13">Belongs to the CRISPR-associated Cas9 family.</text>
</comment>
<dbReference type="InterPro" id="IPR032240">
    <property type="entry name" value="Cas9_REC"/>
</dbReference>
<dbReference type="RefSeq" id="WP_074520841.1">
    <property type="nucleotide sequence ID" value="NZ_FNHZ01000001.1"/>
</dbReference>
<name>A0A1G9U2S5_9FIRM</name>
<comment type="function">
    <text evidence="13">CRISPR (clustered regularly interspaced short palindromic repeat) is an adaptive immune system that provides protection against mobile genetic elements (viruses, transposable elements and conjugative plasmids). CRISPR clusters contain spacers, sequences complementary to antecedent mobile elements, and target invading nucleic acids. CRISPR clusters are transcribed and processed into CRISPR RNA (crRNA). In type II CRISPR systems correct processing of pre-crRNA requires a trans-encoded small RNA (tracrRNA), endogenous ribonuclease 3 (rnc) and this protein. The tracrRNA serves as a guide for ribonuclease 3-aided processing of pre-crRNA. Subsequently Cas9/crRNA/tracrRNA endonucleolytically cleaves linear or circular dsDNA target complementary to the spacer; Cas9 is inactive in the absence of the 2 guide RNAs (gRNA). Cas9 recognizes the protospacer adjacent motif (PAM) in the CRISPR repeat sequences to help distinguish self versus nonself, as targets within the bacterial CRISPR locus do not have PAMs. PAM recognition is also required for catalytic activity.</text>
</comment>
<dbReference type="Pfam" id="PF16592">
    <property type="entry name" value="Cas9_REC"/>
    <property type="match status" value="1"/>
</dbReference>
<dbReference type="Proteomes" id="UP000187651">
    <property type="component" value="Unassembled WGS sequence"/>
</dbReference>
<sequence>MEKEYYLGLDMGTSSVGWAVTDNKYRILRRKGKDLWGIREFEEASTAAERRTHRISRRNRQREVTRRALVKSYFTNELEKVDSNFLIRLDNSKYYEEDKNEKLNSPNAIFDDKNYTDKDYYKEYPTIFHLRKELIENNHAPYDVRLIYLAVMNLFKRRGHFLNSSLTIENASSNIEINDAYNEFISTIDETMVGDLSLVFPHDNEITNELLLNLRDTLASSKLSRKAKSEKVRELLKVDKKSKREIEVINGFVGLQVDCNKLFDIDKTDNEIKAKFSDFSYSESEPEILEKLGDEYAQVLLAIKKIYDIGTLVETLRGKKYLSFARVEDYEKHKKDLAILKKLVKTLGPEAYDEMFRSEKAGSYSAYVNSNNSDKNEGESKIRRGIRSDYDTFRKYVQKVLKNVEDCEDKQYILDSIETENFMPKQLTAANGVIPNQLHAAELKVILDNASAYLDFLNDKDESGLTVKERILELFTFTLPYYVGPISSSKDSKGWAIRRAGMNTKTIYPWNYKDVIDVEKTRAEFIQKMVRKCTYYREEQVLAKSSMKYQRFAVLNEINNIRIDDVRIDNELKQKLYNEVYKKGKKPTRKAVEKYLFNNGVSKNATITGIDKEINNGLTSYGKFKEIFGEDIEKDSIKTVIEDIIFRCTIFGDSTEMLKDYIGKTYPETQYPALNEKNIRKIVSCKFKDWGRLSANVLDLNGCNRETGEVYSILDAMWDTNNNFMELLHSDKFDYKEQLEAIEDNAIKTLSEITPQFLDEFYFSAPVKRMILQTSKVINEVCSVMKSEPTKIFIEMTRSDDEKGDKGRKDSRKNDLLNKIKEEFDNKDYWTNLVNEEAKSGRLKSKKMYLYIKQMGMDMYSGEEIDLDYLFDDSRYDIDHIHPRHFVKDDNLENNLVLVSKNANQNIKKDYYPIPDTIRTNPKVRALWERLHEAGLINDVKYARLKNNQPFTEDQLAGFIARQLVETGQATKGIADILKMTLPNSKIVYSKAGNVSEFRKIYEFRKSRIVNEFHHAHDAYLNIVVGNVYFTKFTDSPRNFIKNEYEKDKEKNNYHLAVKKMFQYKVERNGYVAWLPEREGADYEPTINTVREMMAKNTPILTRRSFEKQGVINKVTLYGKNKANPESYIPLKTSDPKMADVTKYGGFTSVNICYYFLVEHEVKGKKIRTIECLPGYMQKRVEDNPNELEMFCEKELGLKNFSIRYRKIKVQSLLKIDGYYVYITGKTNKQFIIQNAVNFKASVDCYEYISYIEKYINEGKKKEELDYDKNVSLYEIILSKLEKTLFKNRINSIYKKLLEKKEYFEELEINDQVEVLYQIIQSLSIKGSDCDLTLLKESKNAGKMLISKELTKYTVFKLINQSPAGIYKDQVVDLKTV</sequence>
<dbReference type="GO" id="GO:0046872">
    <property type="term" value="F:metal ion binding"/>
    <property type="evidence" value="ECO:0007669"/>
    <property type="project" value="UniProtKB-UniRule"/>
</dbReference>
<evidence type="ECO:0000256" key="7">
    <source>
        <dbReference type="ARBA" id="ARBA00022842"/>
    </source>
</evidence>
<dbReference type="GO" id="GO:0043571">
    <property type="term" value="P:maintenance of CRISPR repeat elements"/>
    <property type="evidence" value="ECO:0007669"/>
    <property type="project" value="UniProtKB-UniRule"/>
</dbReference>
<evidence type="ECO:0000313" key="15">
    <source>
        <dbReference type="EMBL" id="SDM54201.1"/>
    </source>
</evidence>
<dbReference type="GO" id="GO:0003677">
    <property type="term" value="F:DNA binding"/>
    <property type="evidence" value="ECO:0007669"/>
    <property type="project" value="UniProtKB-UniRule"/>
</dbReference>
<keyword evidence="5 13" id="KW-0255">Endonuclease</keyword>
<evidence type="ECO:0000256" key="6">
    <source>
        <dbReference type="ARBA" id="ARBA00022801"/>
    </source>
</evidence>
<dbReference type="GO" id="GO:0003723">
    <property type="term" value="F:RNA binding"/>
    <property type="evidence" value="ECO:0007669"/>
    <property type="project" value="UniProtKB-UniRule"/>
</dbReference>
<dbReference type="InterPro" id="IPR003615">
    <property type="entry name" value="HNH_nuc"/>
</dbReference>
<evidence type="ECO:0000256" key="5">
    <source>
        <dbReference type="ARBA" id="ARBA00022759"/>
    </source>
</evidence>
<evidence type="ECO:0000256" key="2">
    <source>
        <dbReference type="ARBA" id="ARBA00005244"/>
    </source>
</evidence>
<feature type="active site" description="For RuvC-like nuclease domain" evidence="13">
    <location>
        <position position="10"/>
    </location>
</feature>
<dbReference type="GO" id="GO:0051607">
    <property type="term" value="P:defense response to virus"/>
    <property type="evidence" value="ECO:0007669"/>
    <property type="project" value="UniProtKB-UniRule"/>
</dbReference>
<dbReference type="Pfam" id="PF16595">
    <property type="entry name" value="Cas9_PI"/>
    <property type="match status" value="1"/>
</dbReference>
<keyword evidence="9 13" id="KW-0051">Antiviral defense</keyword>
<dbReference type="GO" id="GO:0004519">
    <property type="term" value="F:endonuclease activity"/>
    <property type="evidence" value="ECO:0007669"/>
    <property type="project" value="UniProtKB-UniRule"/>
</dbReference>
<dbReference type="Pfam" id="PF13395">
    <property type="entry name" value="HNH_4"/>
    <property type="match status" value="1"/>
</dbReference>
<evidence type="ECO:0000259" key="14">
    <source>
        <dbReference type="PROSITE" id="PS51749"/>
    </source>
</evidence>
<reference evidence="16" key="1">
    <citation type="submission" date="2016-10" db="EMBL/GenBank/DDBJ databases">
        <authorList>
            <person name="Varghese N."/>
            <person name="Submissions S."/>
        </authorList>
    </citation>
    <scope>NUCLEOTIDE SEQUENCE [LARGE SCALE GENOMIC DNA]</scope>
    <source>
        <strain evidence="16">M83</strain>
    </source>
</reference>
<evidence type="ECO:0000256" key="4">
    <source>
        <dbReference type="ARBA" id="ARBA00022723"/>
    </source>
</evidence>
<dbReference type="EC" id="3.1.-.-" evidence="13"/>
<evidence type="ECO:0000256" key="11">
    <source>
        <dbReference type="ARBA" id="ARBA00023211"/>
    </source>
</evidence>
<dbReference type="EMBL" id="FNHZ01000001">
    <property type="protein sequence ID" value="SDM54201.1"/>
    <property type="molecule type" value="Genomic_DNA"/>
</dbReference>
<dbReference type="HAMAP" id="MF_01480">
    <property type="entry name" value="Cas9"/>
    <property type="match status" value="1"/>
</dbReference>
<dbReference type="Pfam" id="PF22702">
    <property type="entry name" value="Cas9_RuvC"/>
    <property type="match status" value="1"/>
</dbReference>
<evidence type="ECO:0000313" key="16">
    <source>
        <dbReference type="Proteomes" id="UP000187651"/>
    </source>
</evidence>
<evidence type="ECO:0000256" key="3">
    <source>
        <dbReference type="ARBA" id="ARBA00022722"/>
    </source>
</evidence>
<comment type="cofactor">
    <cofactor evidence="1">
        <name>Mg(2+)</name>
        <dbReference type="ChEBI" id="CHEBI:18420"/>
    </cofactor>
</comment>
<evidence type="ECO:0000256" key="8">
    <source>
        <dbReference type="ARBA" id="ARBA00022884"/>
    </source>
</evidence>
<comment type="caution">
    <text evidence="13">Lacks conserved residue(s) required for the propagation of feature annotation.</text>
</comment>
<protein>
    <recommendedName>
        <fullName evidence="13">CRISPR-associated endonuclease Cas9</fullName>
        <ecNumber evidence="13">3.1.-.-</ecNumber>
    </recommendedName>
</protein>